<dbReference type="InterPro" id="IPR004606">
    <property type="entry name" value="Mop_domain"/>
</dbReference>
<feature type="domain" description="Mop" evidence="5">
    <location>
        <begin position="124"/>
        <end position="190"/>
    </location>
</feature>
<protein>
    <recommendedName>
        <fullName evidence="5">Mop domain-containing protein</fullName>
    </recommendedName>
</protein>
<keyword evidence="3" id="KW-0500">Molybdenum</keyword>
<keyword evidence="4" id="KW-0677">Repeat</keyword>
<evidence type="ECO:0000256" key="3">
    <source>
        <dbReference type="ARBA" id="ARBA00022505"/>
    </source>
</evidence>
<evidence type="ECO:0000259" key="5">
    <source>
        <dbReference type="PROSITE" id="PS51866"/>
    </source>
</evidence>
<dbReference type="Pfam" id="PF03459">
    <property type="entry name" value="TOBE"/>
    <property type="match status" value="2"/>
</dbReference>
<accession>A0AA48LXU5</accession>
<name>A0AA48LXU5_9ZZZZ</name>
<dbReference type="InterPro" id="IPR036390">
    <property type="entry name" value="WH_DNA-bd_sf"/>
</dbReference>
<gene>
    <name evidence="6" type="ORF">AMST5_01049</name>
</gene>
<dbReference type="GO" id="GO:0015689">
    <property type="term" value="P:molybdate ion transport"/>
    <property type="evidence" value="ECO:0007669"/>
    <property type="project" value="InterPro"/>
</dbReference>
<organism evidence="6">
    <name type="scientific">freshwater sediment metagenome</name>
    <dbReference type="NCBI Taxonomy" id="556182"/>
    <lineage>
        <taxon>unclassified sequences</taxon>
        <taxon>metagenomes</taxon>
        <taxon>ecological metagenomes</taxon>
    </lineage>
</organism>
<dbReference type="SUPFAM" id="SSF50331">
    <property type="entry name" value="MOP-like"/>
    <property type="match status" value="2"/>
</dbReference>
<dbReference type="AlphaFoldDB" id="A0AA48LXU5"/>
<dbReference type="PIRSF" id="PIRSF005763">
    <property type="entry name" value="Txn_reg_ModE"/>
    <property type="match status" value="1"/>
</dbReference>
<dbReference type="SUPFAM" id="SSF46785">
    <property type="entry name" value="Winged helix' DNA-binding domain"/>
    <property type="match status" value="1"/>
</dbReference>
<reference evidence="6" key="1">
    <citation type="submission" date="2023-07" db="EMBL/GenBank/DDBJ databases">
        <authorList>
            <person name="Pelsma A.J. K."/>
        </authorList>
    </citation>
    <scope>NUCLEOTIDE SEQUENCE</scope>
</reference>
<sequence>MSEPRKIDALLALRSDGKLLVGRDRIKVLEAVAEHKSISRAAKAVGFSYKAAWDAVAAINNLLPSPAFVTKAGGKSGGGAEVTPEGLKLIETFHKLEERLSRISSMIAEEGLEDDFPFWGLGLRISARNVFRAEVTSVKKWPVDVEVTLEISGEHKIFSIITNEAAEDLNLRPGRKVIALVKSSFVRLLPASQTSTDSRNLFTGVITHRTDAERNSELLIDIGAGKTMTSVLPRRTVEEMGLRDGSSVTAHFAPEDVILAAD</sequence>
<feature type="domain" description="Mop" evidence="5">
    <location>
        <begin position="195"/>
        <end position="261"/>
    </location>
</feature>
<dbReference type="Pfam" id="PF00126">
    <property type="entry name" value="HTH_1"/>
    <property type="match status" value="1"/>
</dbReference>
<dbReference type="InterPro" id="IPR016462">
    <property type="entry name" value="ModE"/>
</dbReference>
<dbReference type="InterPro" id="IPR000847">
    <property type="entry name" value="LysR_HTH_N"/>
</dbReference>
<dbReference type="InterPro" id="IPR036388">
    <property type="entry name" value="WH-like_DNA-bd_sf"/>
</dbReference>
<dbReference type="InterPro" id="IPR008995">
    <property type="entry name" value="Mo/tungstate-bd_C_term_dom"/>
</dbReference>
<comment type="similarity">
    <text evidence="1">Belongs to the ModE family.</text>
</comment>
<evidence type="ECO:0000256" key="2">
    <source>
        <dbReference type="ARBA" id="ARBA00022448"/>
    </source>
</evidence>
<dbReference type="Gene3D" id="2.40.50.100">
    <property type="match status" value="2"/>
</dbReference>
<dbReference type="GO" id="GO:0003700">
    <property type="term" value="F:DNA-binding transcription factor activity"/>
    <property type="evidence" value="ECO:0007669"/>
    <property type="project" value="InterPro"/>
</dbReference>
<evidence type="ECO:0000256" key="4">
    <source>
        <dbReference type="ARBA" id="ARBA00022737"/>
    </source>
</evidence>
<dbReference type="InterPro" id="IPR005116">
    <property type="entry name" value="Transp-assoc_OB_typ1"/>
</dbReference>
<dbReference type="InterPro" id="IPR051815">
    <property type="entry name" value="Molybdate_resp_trans_reg"/>
</dbReference>
<dbReference type="Gene3D" id="1.10.10.10">
    <property type="entry name" value="Winged helix-like DNA-binding domain superfamily/Winged helix DNA-binding domain"/>
    <property type="match status" value="1"/>
</dbReference>
<dbReference type="EMBL" id="OY288114">
    <property type="protein sequence ID" value="CAJ0857761.1"/>
    <property type="molecule type" value="Genomic_DNA"/>
</dbReference>
<dbReference type="PANTHER" id="PTHR30432:SF1">
    <property type="entry name" value="DNA-BINDING TRANSCRIPTIONAL DUAL REGULATOR MODE"/>
    <property type="match status" value="1"/>
</dbReference>
<dbReference type="PROSITE" id="PS51866">
    <property type="entry name" value="MOP"/>
    <property type="match status" value="2"/>
</dbReference>
<dbReference type="GO" id="GO:0030151">
    <property type="term" value="F:molybdenum ion binding"/>
    <property type="evidence" value="ECO:0007669"/>
    <property type="project" value="InterPro"/>
</dbReference>
<proteinExistence type="inferred from homology"/>
<dbReference type="NCBIfam" id="TIGR00638">
    <property type="entry name" value="Mop"/>
    <property type="match status" value="1"/>
</dbReference>
<keyword evidence="2" id="KW-0813">Transport</keyword>
<evidence type="ECO:0000313" key="6">
    <source>
        <dbReference type="EMBL" id="CAJ0857761.1"/>
    </source>
</evidence>
<dbReference type="PANTHER" id="PTHR30432">
    <property type="entry name" value="TRANSCRIPTIONAL REGULATOR MODE"/>
    <property type="match status" value="1"/>
</dbReference>
<evidence type="ECO:0000256" key="1">
    <source>
        <dbReference type="ARBA" id="ARBA00008110"/>
    </source>
</evidence>